<evidence type="ECO:0000313" key="3">
    <source>
        <dbReference type="Proteomes" id="UP000267223"/>
    </source>
</evidence>
<evidence type="ECO:0000313" key="2">
    <source>
        <dbReference type="EMBL" id="RNI36581.1"/>
    </source>
</evidence>
<protein>
    <submittedName>
        <fullName evidence="2">Uncharacterized protein</fullName>
    </submittedName>
</protein>
<organism evidence="2 3">
    <name type="scientific">Hanamia caeni</name>
    <dbReference type="NCBI Taxonomy" id="2294116"/>
    <lineage>
        <taxon>Bacteria</taxon>
        <taxon>Pseudomonadati</taxon>
        <taxon>Bacteroidota</taxon>
        <taxon>Chitinophagia</taxon>
        <taxon>Chitinophagales</taxon>
        <taxon>Chitinophagaceae</taxon>
        <taxon>Hanamia</taxon>
    </lineage>
</organism>
<dbReference type="RefSeq" id="WP_123120499.1">
    <property type="nucleotide sequence ID" value="NZ_RJJR01000007.1"/>
</dbReference>
<feature type="transmembrane region" description="Helical" evidence="1">
    <location>
        <begin position="25"/>
        <end position="43"/>
    </location>
</feature>
<keyword evidence="3" id="KW-1185">Reference proteome</keyword>
<keyword evidence="1" id="KW-1133">Transmembrane helix</keyword>
<dbReference type="EMBL" id="RJJR01000007">
    <property type="protein sequence ID" value="RNI36581.1"/>
    <property type="molecule type" value="Genomic_DNA"/>
</dbReference>
<proteinExistence type="predicted"/>
<sequence>MAEKKTPDQKETVEEIRQPVARPRWVIPLIFVVIIVFLLWYFSRSCGETKPNTGESPDTTAFVIHQHFPAGVNERSSGLLQ</sequence>
<name>A0A3M9NFT5_9BACT</name>
<gene>
    <name evidence="2" type="ORF">EFY79_09640</name>
</gene>
<keyword evidence="1" id="KW-0472">Membrane</keyword>
<evidence type="ECO:0000256" key="1">
    <source>
        <dbReference type="SAM" id="Phobius"/>
    </source>
</evidence>
<dbReference type="AlphaFoldDB" id="A0A3M9NFT5"/>
<accession>A0A3M9NFT5</accession>
<comment type="caution">
    <text evidence="2">The sequence shown here is derived from an EMBL/GenBank/DDBJ whole genome shotgun (WGS) entry which is preliminary data.</text>
</comment>
<keyword evidence="1" id="KW-0812">Transmembrane</keyword>
<dbReference type="Proteomes" id="UP000267223">
    <property type="component" value="Unassembled WGS sequence"/>
</dbReference>
<reference evidence="2 3" key="1">
    <citation type="submission" date="2018-11" db="EMBL/GenBank/DDBJ databases">
        <title>Draft genome sequence of Ferruginibacter sp. BO-59.</title>
        <authorList>
            <person name="Im W.T."/>
        </authorList>
    </citation>
    <scope>NUCLEOTIDE SEQUENCE [LARGE SCALE GENOMIC DNA]</scope>
    <source>
        <strain evidence="2 3">BO-59</strain>
    </source>
</reference>